<evidence type="ECO:0000313" key="5">
    <source>
        <dbReference type="EMBL" id="MCY0388173.1"/>
    </source>
</evidence>
<feature type="domain" description="Pilus formation protein N-terminal" evidence="4">
    <location>
        <begin position="78"/>
        <end position="145"/>
    </location>
</feature>
<dbReference type="PRINTS" id="PR00811">
    <property type="entry name" value="BCTERIALGSPD"/>
</dbReference>
<reference evidence="5" key="1">
    <citation type="submission" date="2022-11" db="EMBL/GenBank/DDBJ databases">
        <title>Robbsia betulipollinis sp. nov., isolated from pollen of birch (Betula pendula).</title>
        <authorList>
            <person name="Shi H."/>
            <person name="Ambika Manirajan B."/>
            <person name="Ratering S."/>
            <person name="Geissler-Plaum R."/>
            <person name="Schnell S."/>
        </authorList>
    </citation>
    <scope>NUCLEOTIDE SEQUENCE</scope>
    <source>
        <strain evidence="5">Bb-Pol-6</strain>
    </source>
</reference>
<dbReference type="Pfam" id="PF00263">
    <property type="entry name" value="Secretin"/>
    <property type="match status" value="1"/>
</dbReference>
<proteinExistence type="inferred from homology"/>
<dbReference type="InterPro" id="IPR050810">
    <property type="entry name" value="Bact_Secretion_Sys_Channel"/>
</dbReference>
<comment type="caution">
    <text evidence="5">The sequence shown here is derived from an EMBL/GenBank/DDBJ whole genome shotgun (WGS) entry which is preliminary data.</text>
</comment>
<dbReference type="Proteomes" id="UP001082899">
    <property type="component" value="Unassembled WGS sequence"/>
</dbReference>
<evidence type="ECO:0000313" key="6">
    <source>
        <dbReference type="Proteomes" id="UP001082899"/>
    </source>
</evidence>
<accession>A0ABT3ZQK8</accession>
<evidence type="ECO:0000259" key="4">
    <source>
        <dbReference type="Pfam" id="PF13629"/>
    </source>
</evidence>
<comment type="similarity">
    <text evidence="1">Belongs to the bacterial secretin family.</text>
</comment>
<protein>
    <submittedName>
        <fullName evidence="5">Type II and III secretion system protein family protein</fullName>
    </submittedName>
</protein>
<dbReference type="PANTHER" id="PTHR30332">
    <property type="entry name" value="PROBABLE GENERAL SECRETION PATHWAY PROTEIN D"/>
    <property type="match status" value="1"/>
</dbReference>
<feature type="region of interest" description="Disordered" evidence="2">
    <location>
        <begin position="1"/>
        <end position="22"/>
    </location>
</feature>
<dbReference type="EMBL" id="JAPMXC010000002">
    <property type="protein sequence ID" value="MCY0388173.1"/>
    <property type="molecule type" value="Genomic_DNA"/>
</dbReference>
<dbReference type="InterPro" id="IPR001775">
    <property type="entry name" value="GspD/PilQ"/>
</dbReference>
<dbReference type="InterPro" id="IPR004846">
    <property type="entry name" value="T2SS/T3SS_dom"/>
</dbReference>
<evidence type="ECO:0000256" key="1">
    <source>
        <dbReference type="RuleBase" id="RU004003"/>
    </source>
</evidence>
<evidence type="ECO:0000256" key="2">
    <source>
        <dbReference type="SAM" id="MobiDB-lite"/>
    </source>
</evidence>
<evidence type="ECO:0000259" key="3">
    <source>
        <dbReference type="Pfam" id="PF00263"/>
    </source>
</evidence>
<name>A0ABT3ZQK8_9BURK</name>
<gene>
    <name evidence="5" type="ORF">OVY01_13185</name>
</gene>
<dbReference type="PANTHER" id="PTHR30332:SF17">
    <property type="entry name" value="TYPE IV PILIATION SYSTEM PROTEIN DR_0774-RELATED"/>
    <property type="match status" value="1"/>
</dbReference>
<sequence>MTPMATTTACAKAAREHRPHGAISRKAGMAGLLALLTGAALAAPGVVPVADPLPASLPALPPLPASGGPADRIGSGRRDVLRLVAREQRLVAAPHVQRVAIGDPDVADIVPVGDGVLVVAKRPGTTQLSIWSARAGMPVVQTVDVRAPLLQAVPAGGAQIDVHDDTAVLSGTLASVPEQQLALAAARQSAAKVVDQSQIASSGTVQVDVKIVEFSKSVLKEAGFNLFSSRANGFGFGVFGANSATSYSPSSSGLAFGTTVNTALSSAFNLVAGPFGNGLFANLSMLETNGLARVLAQPTLVALSGQSASFLAGGELPVPVAAGLGTTTVMFKPFGIGLTVTPTVLSRERIALKVAPEASELDYTHSLTVSGTTIPAITTRRADTAVELGDGESFVIGGLVSRSTIASVDKVPLLGDLPIIGAFFKTLDYQRNDRELVIIVTPHLVRPIARGVAIPVPAEGRDSSDQPVWGAFLGGAAASGMELPGFSR</sequence>
<feature type="domain" description="Type II/III secretion system secretin-like" evidence="3">
    <location>
        <begin position="286"/>
        <end position="446"/>
    </location>
</feature>
<dbReference type="InterPro" id="IPR032789">
    <property type="entry name" value="T2SS-T3SS_pil_N"/>
</dbReference>
<organism evidence="5 6">
    <name type="scientific">Robbsia betulipollinis</name>
    <dbReference type="NCBI Taxonomy" id="2981849"/>
    <lineage>
        <taxon>Bacteria</taxon>
        <taxon>Pseudomonadati</taxon>
        <taxon>Pseudomonadota</taxon>
        <taxon>Betaproteobacteria</taxon>
        <taxon>Burkholderiales</taxon>
        <taxon>Burkholderiaceae</taxon>
        <taxon>Robbsia</taxon>
    </lineage>
</organism>
<keyword evidence="6" id="KW-1185">Reference proteome</keyword>
<dbReference type="Pfam" id="PF13629">
    <property type="entry name" value="T2SS-T3SS_pil_N"/>
    <property type="match status" value="1"/>
</dbReference>